<keyword evidence="3" id="KW-0472">Membrane</keyword>
<evidence type="ECO:0000256" key="3">
    <source>
        <dbReference type="SAM" id="Phobius"/>
    </source>
</evidence>
<dbReference type="PANTHER" id="PTHR11733">
    <property type="entry name" value="ZINC METALLOPROTEASE FAMILY M13 NEPRILYSIN-RELATED"/>
    <property type="match status" value="1"/>
</dbReference>
<feature type="transmembrane region" description="Helical" evidence="3">
    <location>
        <begin position="92"/>
        <end position="116"/>
    </location>
</feature>
<comment type="similarity">
    <text evidence="1">Belongs to the peptidase M13 family.</text>
</comment>
<dbReference type="GO" id="GO:0016485">
    <property type="term" value="P:protein processing"/>
    <property type="evidence" value="ECO:0007669"/>
    <property type="project" value="TreeGrafter"/>
</dbReference>
<evidence type="ECO:0000313" key="6">
    <source>
        <dbReference type="Proteomes" id="UP001176961"/>
    </source>
</evidence>
<reference evidence="5" key="1">
    <citation type="submission" date="2023-07" db="EMBL/GenBank/DDBJ databases">
        <authorList>
            <consortium name="CYATHOMIX"/>
        </authorList>
    </citation>
    <scope>NUCLEOTIDE SEQUENCE</scope>
    <source>
        <strain evidence="5">N/A</strain>
    </source>
</reference>
<dbReference type="InterPro" id="IPR008753">
    <property type="entry name" value="Peptidase_M13_N"/>
</dbReference>
<dbReference type="Gene3D" id="3.40.390.10">
    <property type="entry name" value="Collagenase (Catalytic Domain)"/>
    <property type="match status" value="1"/>
</dbReference>
<evidence type="ECO:0000256" key="2">
    <source>
        <dbReference type="SAM" id="MobiDB-lite"/>
    </source>
</evidence>
<dbReference type="GO" id="GO:0004222">
    <property type="term" value="F:metalloendopeptidase activity"/>
    <property type="evidence" value="ECO:0007669"/>
    <property type="project" value="InterPro"/>
</dbReference>
<dbReference type="PROSITE" id="PS51885">
    <property type="entry name" value="NEPRILYSIN"/>
    <property type="match status" value="1"/>
</dbReference>
<proteinExistence type="inferred from homology"/>
<organism evidence="5 6">
    <name type="scientific">Cylicocyclus nassatus</name>
    <name type="common">Nematode worm</name>
    <dbReference type="NCBI Taxonomy" id="53992"/>
    <lineage>
        <taxon>Eukaryota</taxon>
        <taxon>Metazoa</taxon>
        <taxon>Ecdysozoa</taxon>
        <taxon>Nematoda</taxon>
        <taxon>Chromadorea</taxon>
        <taxon>Rhabditida</taxon>
        <taxon>Rhabditina</taxon>
        <taxon>Rhabditomorpha</taxon>
        <taxon>Strongyloidea</taxon>
        <taxon>Strongylidae</taxon>
        <taxon>Cylicocyclus</taxon>
    </lineage>
</organism>
<keyword evidence="6" id="KW-1185">Reference proteome</keyword>
<dbReference type="InterPro" id="IPR024079">
    <property type="entry name" value="MetalloPept_cat_dom_sf"/>
</dbReference>
<evidence type="ECO:0000259" key="4">
    <source>
        <dbReference type="Pfam" id="PF05649"/>
    </source>
</evidence>
<evidence type="ECO:0000256" key="1">
    <source>
        <dbReference type="ARBA" id="ARBA00007357"/>
    </source>
</evidence>
<keyword evidence="3" id="KW-1133">Transmembrane helix</keyword>
<dbReference type="Gene3D" id="1.10.1380.10">
    <property type="entry name" value="Neutral endopeptidase , domain2"/>
    <property type="match status" value="1"/>
</dbReference>
<dbReference type="InterPro" id="IPR042089">
    <property type="entry name" value="Peptidase_M13_dom_2"/>
</dbReference>
<dbReference type="PANTHER" id="PTHR11733:SF240">
    <property type="entry name" value="GH14155P-RELATED"/>
    <property type="match status" value="1"/>
</dbReference>
<sequence>MIKETVKSLFEHNRKSSEAEDSTYNYIEDKTLPLNKTGHTESRATRGSGSYDHIEERISEPKNAGGPDAQKSSLSALLKTGSQRSTLFVQQLLIQITLLLMLCVNIALIVVVSVHMPRKIDGEEPNNDNPLNLQSPKQIENGASKYEGYKDVVKLFKSIIDTKANPCEDFYQYTCGNLQGDMSFVNSDYDNFHNMIEQFKNRSYIDKAPEPVKMMSRYFEKCVAARTNWNELTKDAKVVMAAIKRLAGGNGDYPDTKYPFYMLYQNTQESEALTPNGLAFLLGNTIGMDGVASLVQAMVDINWKDHNGGDGNKFFLDQPDTLIPYKYHIRAWDTAKQSIMETLKSIMNRIANSQGITLIEDKLNFYLNEVLEFDHVLATKYSTDDTTRRSFERSFNTMTLQELQERYDKINWKLFISEVR</sequence>
<comment type="caution">
    <text evidence="5">The sequence shown here is derived from an EMBL/GenBank/DDBJ whole genome shotgun (WGS) entry which is preliminary data.</text>
</comment>
<feature type="domain" description="Peptidase M13 N-terminal" evidence="4">
    <location>
        <begin position="166"/>
        <end position="418"/>
    </location>
</feature>
<dbReference type="EMBL" id="CATQJL010000305">
    <property type="protein sequence ID" value="CAJ0601284.1"/>
    <property type="molecule type" value="Genomic_DNA"/>
</dbReference>
<dbReference type="AlphaFoldDB" id="A0AA36GZN2"/>
<dbReference type="Pfam" id="PF05649">
    <property type="entry name" value="Peptidase_M13_N"/>
    <property type="match status" value="1"/>
</dbReference>
<dbReference type="GO" id="GO:0005886">
    <property type="term" value="C:plasma membrane"/>
    <property type="evidence" value="ECO:0007669"/>
    <property type="project" value="TreeGrafter"/>
</dbReference>
<evidence type="ECO:0000313" key="5">
    <source>
        <dbReference type="EMBL" id="CAJ0601284.1"/>
    </source>
</evidence>
<dbReference type="SUPFAM" id="SSF55486">
    <property type="entry name" value="Metalloproteases ('zincins'), catalytic domain"/>
    <property type="match status" value="1"/>
</dbReference>
<dbReference type="InterPro" id="IPR000718">
    <property type="entry name" value="Peptidase_M13"/>
</dbReference>
<gene>
    <name evidence="5" type="ORF">CYNAS_LOCUS13267</name>
</gene>
<protein>
    <recommendedName>
        <fullName evidence="4">Peptidase M13 N-terminal domain-containing protein</fullName>
    </recommendedName>
</protein>
<feature type="region of interest" description="Disordered" evidence="2">
    <location>
        <begin position="32"/>
        <end position="52"/>
    </location>
</feature>
<accession>A0AA36GZN2</accession>
<dbReference type="Proteomes" id="UP001176961">
    <property type="component" value="Unassembled WGS sequence"/>
</dbReference>
<keyword evidence="3" id="KW-0812">Transmembrane</keyword>
<name>A0AA36GZN2_CYLNA</name>